<dbReference type="EMBL" id="JANEYG010000005">
    <property type="protein sequence ID" value="KAJ8923161.1"/>
    <property type="molecule type" value="Genomic_DNA"/>
</dbReference>
<sequence>MLPEGKGPSRRGRRLYPNDALMSFEDDKINLALSTLKEVERRCLADTGWFKNVIPKVFGTNDPTPTKPLAEQLETQIILADSQVCLALLTFLQQDFSGYLKCGWVLRKAWKVYQRVYKDILVLYKEQIGELQLPDPSSLTVTPAPSTPLDRTPSDAEWNIPESSNGKENNHFLKKSTSINNGLASGSLWSSFGSLQSFALPLHIFSSQSSIKNQQEINKEVVERLMGAVCFGYGLFQLGISLLPPSLLKLCNILGFAANRQNGISCLMYSRLGVDMRAPLATLALLWYHTIVRPFYAIDGTNVQAGVDSASMLINESHKEFEKSALFLFFSGRVSRLNSDIKSALKSFKEAAENATQRELKLLSLHEVGWCHLIELDYCAAECVFTYLHSSSRWSKSFYAYLAAVCSGACSGSQRSSTYTEMKDYIKRIPKATQLDEFLNRRSKYFPENLEEIKSRGIVYWKLLVFEMLYLWNALPSCSTENISRIISDCTSTVPQLDEPMVGLSNLILGCAYGISGQVELAIDSFRKCLDKRSDLAPNAEDLHVSAFAQYELGVLLLRTEETKAEGRLLLQGISQYTRYDFEQKLTVRVYSLLRQSS</sequence>
<dbReference type="AlphaFoldDB" id="A0AAV8W966"/>
<dbReference type="GO" id="GO:0060271">
    <property type="term" value="P:cilium assembly"/>
    <property type="evidence" value="ECO:0007669"/>
    <property type="project" value="TreeGrafter"/>
</dbReference>
<accession>A0AAV8W966</accession>
<organism evidence="2 3">
    <name type="scientific">Exocentrus adspersus</name>
    <dbReference type="NCBI Taxonomy" id="1586481"/>
    <lineage>
        <taxon>Eukaryota</taxon>
        <taxon>Metazoa</taxon>
        <taxon>Ecdysozoa</taxon>
        <taxon>Arthropoda</taxon>
        <taxon>Hexapoda</taxon>
        <taxon>Insecta</taxon>
        <taxon>Pterygota</taxon>
        <taxon>Neoptera</taxon>
        <taxon>Endopterygota</taxon>
        <taxon>Coleoptera</taxon>
        <taxon>Polyphaga</taxon>
        <taxon>Cucujiformia</taxon>
        <taxon>Chrysomeloidea</taxon>
        <taxon>Cerambycidae</taxon>
        <taxon>Lamiinae</taxon>
        <taxon>Acanthocinini</taxon>
        <taxon>Exocentrus</taxon>
    </lineage>
</organism>
<proteinExistence type="predicted"/>
<evidence type="ECO:0000256" key="1">
    <source>
        <dbReference type="SAM" id="MobiDB-lite"/>
    </source>
</evidence>
<reference evidence="2 3" key="1">
    <citation type="journal article" date="2023" name="Insect Mol. Biol.">
        <title>Genome sequencing provides insights into the evolution of gene families encoding plant cell wall-degrading enzymes in longhorned beetles.</title>
        <authorList>
            <person name="Shin N.R."/>
            <person name="Okamura Y."/>
            <person name="Kirsch R."/>
            <person name="Pauchet Y."/>
        </authorList>
    </citation>
    <scope>NUCLEOTIDE SEQUENCE [LARGE SCALE GENOMIC DNA]</scope>
    <source>
        <strain evidence="2">EAD_L_NR</strain>
    </source>
</reference>
<evidence type="ECO:0008006" key="4">
    <source>
        <dbReference type="Google" id="ProtNLM"/>
    </source>
</evidence>
<comment type="caution">
    <text evidence="2">The sequence shown here is derived from an EMBL/GenBank/DDBJ whole genome shotgun (WGS) entry which is preliminary data.</text>
</comment>
<name>A0AAV8W966_9CUCU</name>
<feature type="region of interest" description="Disordered" evidence="1">
    <location>
        <begin position="137"/>
        <end position="171"/>
    </location>
</feature>
<gene>
    <name evidence="2" type="ORF">NQ315_001715</name>
</gene>
<dbReference type="Proteomes" id="UP001159042">
    <property type="component" value="Unassembled WGS sequence"/>
</dbReference>
<evidence type="ECO:0000313" key="3">
    <source>
        <dbReference type="Proteomes" id="UP001159042"/>
    </source>
</evidence>
<dbReference type="Pfam" id="PF10300">
    <property type="entry name" value="Iml2-TPR_39"/>
    <property type="match status" value="1"/>
</dbReference>
<dbReference type="PANTHER" id="PTHR31859:SF1">
    <property type="entry name" value="TETRATRICOPEPTIDE REPEAT PROTEIN 39C"/>
    <property type="match status" value="1"/>
</dbReference>
<dbReference type="PANTHER" id="PTHR31859">
    <property type="entry name" value="TETRATRICOPEPTIDE REPEAT PROTEIN 39 FAMILY MEMBER"/>
    <property type="match status" value="1"/>
</dbReference>
<protein>
    <recommendedName>
        <fullName evidence="4">Tetratricopeptide repeat protein 39C</fullName>
    </recommendedName>
</protein>
<dbReference type="InterPro" id="IPR019412">
    <property type="entry name" value="IML2/TPR_39"/>
</dbReference>
<evidence type="ECO:0000313" key="2">
    <source>
        <dbReference type="EMBL" id="KAJ8923161.1"/>
    </source>
</evidence>
<keyword evidence="3" id="KW-1185">Reference proteome</keyword>